<evidence type="ECO:0000313" key="2">
    <source>
        <dbReference type="Proteomes" id="UP000295818"/>
    </source>
</evidence>
<comment type="caution">
    <text evidence="1">The sequence shown here is derived from an EMBL/GenBank/DDBJ whole genome shotgun (WGS) entry which is preliminary data.</text>
</comment>
<proteinExistence type="predicted"/>
<dbReference type="Proteomes" id="UP000295818">
    <property type="component" value="Unassembled WGS sequence"/>
</dbReference>
<protein>
    <submittedName>
        <fullName evidence="1">Uncharacterized protein</fullName>
    </submittedName>
</protein>
<gene>
    <name evidence="1" type="ORF">EV644_115159</name>
</gene>
<accession>A0ABY2BFN7</accession>
<name>A0ABY2BFN7_9ACTN</name>
<organism evidence="1 2">
    <name type="scientific">Kribbella orskensis</name>
    <dbReference type="NCBI Taxonomy" id="2512216"/>
    <lineage>
        <taxon>Bacteria</taxon>
        <taxon>Bacillati</taxon>
        <taxon>Actinomycetota</taxon>
        <taxon>Actinomycetes</taxon>
        <taxon>Propionibacteriales</taxon>
        <taxon>Kribbellaceae</taxon>
        <taxon>Kribbella</taxon>
    </lineage>
</organism>
<reference evidence="1 2" key="1">
    <citation type="journal article" date="2015" name="Stand. Genomic Sci.">
        <title>Genomic Encyclopedia of Bacterial and Archaeal Type Strains, Phase III: the genomes of soil and plant-associated and newly described type strains.</title>
        <authorList>
            <person name="Whitman W.B."/>
            <person name="Woyke T."/>
            <person name="Klenk H.P."/>
            <person name="Zhou Y."/>
            <person name="Lilburn T.G."/>
            <person name="Beck B.J."/>
            <person name="De Vos P."/>
            <person name="Vandamme P."/>
            <person name="Eisen J.A."/>
            <person name="Garrity G."/>
            <person name="Hugenholtz P."/>
            <person name="Kyrpides N.C."/>
        </authorList>
    </citation>
    <scope>NUCLEOTIDE SEQUENCE [LARGE SCALE GENOMIC DNA]</scope>
    <source>
        <strain evidence="1 2">VKM Ac-2538</strain>
    </source>
</reference>
<keyword evidence="2" id="KW-1185">Reference proteome</keyword>
<sequence length="68" mass="7152">MAHADALLIRKPIVAALEGGDAHPDLGKAFGTRSVISFRYLAEERATGIFSGVSPAAHSFAAIRADCR</sequence>
<evidence type="ECO:0000313" key="1">
    <source>
        <dbReference type="EMBL" id="TCO17137.1"/>
    </source>
</evidence>
<dbReference type="EMBL" id="SLWM01000015">
    <property type="protein sequence ID" value="TCO17137.1"/>
    <property type="molecule type" value="Genomic_DNA"/>
</dbReference>